<dbReference type="InterPro" id="IPR013057">
    <property type="entry name" value="AA_transpt_TM"/>
</dbReference>
<evidence type="ECO:0000259" key="8">
    <source>
        <dbReference type="Pfam" id="PF01490"/>
    </source>
</evidence>
<keyword evidence="4 7" id="KW-1133">Transmembrane helix</keyword>
<dbReference type="AlphaFoldDB" id="A0AAE0FRT7"/>
<dbReference type="EMBL" id="LGRX02014339">
    <property type="protein sequence ID" value="KAK3264809.1"/>
    <property type="molecule type" value="Genomic_DNA"/>
</dbReference>
<evidence type="ECO:0000256" key="1">
    <source>
        <dbReference type="ARBA" id="ARBA00004370"/>
    </source>
</evidence>
<feature type="transmembrane region" description="Helical" evidence="7">
    <location>
        <begin position="13"/>
        <end position="31"/>
    </location>
</feature>
<dbReference type="GO" id="GO:0016020">
    <property type="term" value="C:membrane"/>
    <property type="evidence" value="ECO:0007669"/>
    <property type="project" value="UniProtKB-SubCell"/>
</dbReference>
<evidence type="ECO:0000256" key="2">
    <source>
        <dbReference type="ARBA" id="ARBA00022692"/>
    </source>
</evidence>
<dbReference type="Pfam" id="PF01490">
    <property type="entry name" value="Aa_trans"/>
    <property type="match status" value="1"/>
</dbReference>
<evidence type="ECO:0000256" key="5">
    <source>
        <dbReference type="ARBA" id="ARBA00023136"/>
    </source>
</evidence>
<reference evidence="9 10" key="1">
    <citation type="journal article" date="2015" name="Genome Biol. Evol.">
        <title>Comparative Genomics of a Bacterivorous Green Alga Reveals Evolutionary Causalities and Consequences of Phago-Mixotrophic Mode of Nutrition.</title>
        <authorList>
            <person name="Burns J.A."/>
            <person name="Paasch A."/>
            <person name="Narechania A."/>
            <person name="Kim E."/>
        </authorList>
    </citation>
    <scope>NUCLEOTIDE SEQUENCE [LARGE SCALE GENOMIC DNA]</scope>
    <source>
        <strain evidence="9 10">PLY_AMNH</strain>
    </source>
</reference>
<feature type="transmembrane region" description="Helical" evidence="7">
    <location>
        <begin position="145"/>
        <end position="168"/>
    </location>
</feature>
<evidence type="ECO:0000256" key="7">
    <source>
        <dbReference type="SAM" id="Phobius"/>
    </source>
</evidence>
<accession>A0AAE0FRT7</accession>
<keyword evidence="3" id="KW-0813">Transport</keyword>
<feature type="region of interest" description="Disordered" evidence="6">
    <location>
        <begin position="48"/>
        <end position="71"/>
    </location>
</feature>
<evidence type="ECO:0000313" key="9">
    <source>
        <dbReference type="EMBL" id="KAK3264809.1"/>
    </source>
</evidence>
<proteinExistence type="predicted"/>
<evidence type="ECO:0000256" key="3">
    <source>
        <dbReference type="ARBA" id="ARBA00022970"/>
    </source>
</evidence>
<keyword evidence="2 7" id="KW-0812">Transmembrane</keyword>
<feature type="domain" description="Amino acid transporter transmembrane" evidence="8">
    <location>
        <begin position="12"/>
        <end position="168"/>
    </location>
</feature>
<feature type="compositionally biased region" description="Basic and acidic residues" evidence="6">
    <location>
        <begin position="48"/>
        <end position="63"/>
    </location>
</feature>
<sequence length="195" mass="20797">MTAVEGPGRYWEAVNLLVTIAIAATFPLQLFPASEILAMLQAEHPLEDAGSHSSDVEETRHLTSPESNAHVPVEGSSALANSRLHNLGVTLGCISLAVMVDDVSLMVSFFGALCQTGIVIVPTLMHVSLLRQGILDVKPPSRRVLLAVDGCIITFCVYVMTSGTYASVQNIISSMRLQEVRLNLPSLPIAGSSDD</sequence>
<comment type="subcellular location">
    <subcellularLocation>
        <location evidence="1">Membrane</location>
    </subcellularLocation>
</comment>
<organism evidence="9 10">
    <name type="scientific">Cymbomonas tetramitiformis</name>
    <dbReference type="NCBI Taxonomy" id="36881"/>
    <lineage>
        <taxon>Eukaryota</taxon>
        <taxon>Viridiplantae</taxon>
        <taxon>Chlorophyta</taxon>
        <taxon>Pyramimonadophyceae</taxon>
        <taxon>Pyramimonadales</taxon>
        <taxon>Pyramimonadaceae</taxon>
        <taxon>Cymbomonas</taxon>
    </lineage>
</organism>
<gene>
    <name evidence="9" type="ORF">CYMTET_26473</name>
</gene>
<comment type="caution">
    <text evidence="9">The sequence shown here is derived from an EMBL/GenBank/DDBJ whole genome shotgun (WGS) entry which is preliminary data.</text>
</comment>
<name>A0AAE0FRT7_9CHLO</name>
<keyword evidence="3" id="KW-0029">Amino-acid transport</keyword>
<evidence type="ECO:0000256" key="4">
    <source>
        <dbReference type="ARBA" id="ARBA00022989"/>
    </source>
</evidence>
<dbReference type="Proteomes" id="UP001190700">
    <property type="component" value="Unassembled WGS sequence"/>
</dbReference>
<evidence type="ECO:0000256" key="6">
    <source>
        <dbReference type="SAM" id="MobiDB-lite"/>
    </source>
</evidence>
<dbReference type="GO" id="GO:0006865">
    <property type="term" value="P:amino acid transport"/>
    <property type="evidence" value="ECO:0007669"/>
    <property type="project" value="UniProtKB-KW"/>
</dbReference>
<feature type="transmembrane region" description="Helical" evidence="7">
    <location>
        <begin position="105"/>
        <end position="125"/>
    </location>
</feature>
<keyword evidence="5 7" id="KW-0472">Membrane</keyword>
<evidence type="ECO:0000313" key="10">
    <source>
        <dbReference type="Proteomes" id="UP001190700"/>
    </source>
</evidence>
<keyword evidence="10" id="KW-1185">Reference proteome</keyword>
<protein>
    <recommendedName>
        <fullName evidence="8">Amino acid transporter transmembrane domain-containing protein</fullName>
    </recommendedName>
</protein>